<dbReference type="GO" id="GO:0000270">
    <property type="term" value="P:peptidoglycan metabolic process"/>
    <property type="evidence" value="ECO:0007669"/>
    <property type="project" value="InterPro"/>
</dbReference>
<dbReference type="Gene3D" id="1.10.530.10">
    <property type="match status" value="1"/>
</dbReference>
<keyword evidence="6" id="KW-1185">Reference proteome</keyword>
<dbReference type="Proteomes" id="UP000230000">
    <property type="component" value="Unassembled WGS sequence"/>
</dbReference>
<dbReference type="AlphaFoldDB" id="A0A2M9CXF1"/>
<dbReference type="PANTHER" id="PTHR37423:SF2">
    <property type="entry name" value="MEMBRANE-BOUND LYTIC MUREIN TRANSGLYCOSYLASE C"/>
    <property type="match status" value="1"/>
</dbReference>
<dbReference type="PANTHER" id="PTHR37423">
    <property type="entry name" value="SOLUBLE LYTIC MUREIN TRANSGLYCOSYLASE-RELATED"/>
    <property type="match status" value="1"/>
</dbReference>
<sequence length="389" mass="43514">MHVWKMNLLFVLMLPGLTARSMSLLTDTTRNSMKRDTVISLNEYSDANAASDDQPDIISLAAPLSAGASILTGNLNSYVSRFISRYWAENRNHLQAIQLKSPPYFKVIDQIFSKYGIPKELRYLAVIESELNPNAVSKVGAVGLWQLMAGTARLLGLTVNRHRDDRRNVYKSTVAAAKYLADLYDTFHDWILVVAAYNCGPVAVLDAMQKSGSSNFFDLEKYLPSETRSHVMRFLATAYTLGRVSSFFGLDETQTDGDDLSSDRTAVTDIQSLSLTGRYALPVIAQFLEIDINTLKRLNPDWDKQSANNTLSLNLPADKMSLFKSRQQAILNESQQLFLENNRLEMNAKQAYTATRKQVQPTAPKRRTTSVKARVSRSTASSHTHKKAS</sequence>
<reference evidence="5 6" key="1">
    <citation type="submission" date="2017-11" db="EMBL/GenBank/DDBJ databases">
        <title>Genomic Encyclopedia of Archaeal and Bacterial Type Strains, Phase II (KMG-II): From Individual Species to Whole Genera.</title>
        <authorList>
            <person name="Goeker M."/>
        </authorList>
    </citation>
    <scope>NUCLEOTIDE SEQUENCE [LARGE SCALE GENOMIC DNA]</scope>
    <source>
        <strain evidence="5 6">DSM 27268</strain>
    </source>
</reference>
<protein>
    <submittedName>
        <fullName evidence="5">Membrane-bound lytic murein transglycosylase D</fullName>
    </submittedName>
</protein>
<name>A0A2M9CXF1_9BACT</name>
<evidence type="ECO:0000256" key="3">
    <source>
        <dbReference type="SAM" id="SignalP"/>
    </source>
</evidence>
<accession>A0A2M9CXF1</accession>
<evidence type="ECO:0000256" key="1">
    <source>
        <dbReference type="ARBA" id="ARBA00007734"/>
    </source>
</evidence>
<proteinExistence type="inferred from homology"/>
<evidence type="ECO:0000259" key="4">
    <source>
        <dbReference type="Pfam" id="PF01464"/>
    </source>
</evidence>
<dbReference type="CDD" id="cd16894">
    <property type="entry name" value="MltD-like"/>
    <property type="match status" value="1"/>
</dbReference>
<feature type="chain" id="PRO_5014754117" evidence="3">
    <location>
        <begin position="22"/>
        <end position="389"/>
    </location>
</feature>
<dbReference type="OrthoDB" id="9815002at2"/>
<feature type="region of interest" description="Disordered" evidence="2">
    <location>
        <begin position="353"/>
        <end position="389"/>
    </location>
</feature>
<comment type="similarity">
    <text evidence="1">Belongs to the transglycosylase Slt family.</text>
</comment>
<evidence type="ECO:0000313" key="5">
    <source>
        <dbReference type="EMBL" id="PJJ76567.1"/>
    </source>
</evidence>
<evidence type="ECO:0000256" key="2">
    <source>
        <dbReference type="SAM" id="MobiDB-lite"/>
    </source>
</evidence>
<dbReference type="SUPFAM" id="SSF53955">
    <property type="entry name" value="Lysozyme-like"/>
    <property type="match status" value="1"/>
</dbReference>
<dbReference type="InterPro" id="IPR023346">
    <property type="entry name" value="Lysozyme-like_dom_sf"/>
</dbReference>
<comment type="caution">
    <text evidence="5">The sequence shown here is derived from an EMBL/GenBank/DDBJ whole genome shotgun (WGS) entry which is preliminary data.</text>
</comment>
<organism evidence="5 6">
    <name type="scientific">Thermoflavifilum aggregans</name>
    <dbReference type="NCBI Taxonomy" id="454188"/>
    <lineage>
        <taxon>Bacteria</taxon>
        <taxon>Pseudomonadati</taxon>
        <taxon>Bacteroidota</taxon>
        <taxon>Chitinophagia</taxon>
        <taxon>Chitinophagales</taxon>
        <taxon>Chitinophagaceae</taxon>
        <taxon>Thermoflavifilum</taxon>
    </lineage>
</organism>
<dbReference type="PROSITE" id="PS00922">
    <property type="entry name" value="TRANSGLYCOSYLASE"/>
    <property type="match status" value="1"/>
</dbReference>
<dbReference type="Pfam" id="PF01464">
    <property type="entry name" value="SLT"/>
    <property type="match status" value="1"/>
</dbReference>
<feature type="signal peptide" evidence="3">
    <location>
        <begin position="1"/>
        <end position="21"/>
    </location>
</feature>
<dbReference type="GO" id="GO:0008933">
    <property type="term" value="F:peptidoglycan lytic transglycosylase activity"/>
    <property type="evidence" value="ECO:0007669"/>
    <property type="project" value="InterPro"/>
</dbReference>
<dbReference type="EMBL" id="PGFG01000001">
    <property type="protein sequence ID" value="PJJ76567.1"/>
    <property type="molecule type" value="Genomic_DNA"/>
</dbReference>
<dbReference type="RefSeq" id="WP_100315017.1">
    <property type="nucleotide sequence ID" value="NZ_PGFG01000001.1"/>
</dbReference>
<keyword evidence="3" id="KW-0732">Signal</keyword>
<feature type="domain" description="Transglycosylase SLT" evidence="4">
    <location>
        <begin position="114"/>
        <end position="215"/>
    </location>
</feature>
<dbReference type="GO" id="GO:0016020">
    <property type="term" value="C:membrane"/>
    <property type="evidence" value="ECO:0007669"/>
    <property type="project" value="InterPro"/>
</dbReference>
<gene>
    <name evidence="5" type="ORF">BXY57_2195</name>
</gene>
<evidence type="ECO:0000313" key="6">
    <source>
        <dbReference type="Proteomes" id="UP000230000"/>
    </source>
</evidence>
<dbReference type="InterPro" id="IPR000189">
    <property type="entry name" value="Transglyc_AS"/>
</dbReference>
<dbReference type="InterPro" id="IPR008258">
    <property type="entry name" value="Transglycosylase_SLT_dom_1"/>
</dbReference>